<gene>
    <name evidence="2" type="ORF">PAHAL_5G066800</name>
</gene>
<sequence>MPKTEEQLPRRDAHVPGDGVPARRGMPHLAAEGVRGDQVDAPEQARPAVAGARIRWERPAPATGSATRTRGCSRSPRHHDPSPSGFDLRRRSYVHAPRRYGEEGERGNQCLRRGGSPASHGGVHATTRCGRY</sequence>
<reference evidence="2" key="1">
    <citation type="submission" date="2018-04" db="EMBL/GenBank/DDBJ databases">
        <title>WGS assembly of Panicum hallii.</title>
        <authorList>
            <person name="Lovell J."/>
            <person name="Jenkins J."/>
            <person name="Lowry D."/>
            <person name="Mamidi S."/>
            <person name="Sreedasyam A."/>
            <person name="Weng X."/>
            <person name="Barry K."/>
            <person name="Bonette J."/>
            <person name="Campitelli B."/>
            <person name="Daum C."/>
            <person name="Gordon S."/>
            <person name="Gould B."/>
            <person name="Lipzen A."/>
            <person name="Macqueen A."/>
            <person name="Palacio-Mejia J."/>
            <person name="Plott C."/>
            <person name="Shakirov E."/>
            <person name="Shu S."/>
            <person name="Yoshinaga Y."/>
            <person name="Zane M."/>
            <person name="Rokhsar D."/>
            <person name="Grimwood J."/>
            <person name="Schmutz J."/>
            <person name="Juenger T."/>
        </authorList>
    </citation>
    <scope>NUCLEOTIDE SEQUENCE [LARGE SCALE GENOMIC DNA]</scope>
    <source>
        <strain evidence="2">FIL2</strain>
    </source>
</reference>
<feature type="region of interest" description="Disordered" evidence="1">
    <location>
        <begin position="1"/>
        <end position="132"/>
    </location>
</feature>
<protein>
    <submittedName>
        <fullName evidence="2">Uncharacterized protein</fullName>
    </submittedName>
</protein>
<dbReference type="AlphaFoldDB" id="A0A2T8IJ80"/>
<name>A0A2T8IJ80_9POAL</name>
<accession>A0A2T8IJ80</accession>
<dbReference type="EMBL" id="CM008050">
    <property type="protein sequence ID" value="PVH37717.1"/>
    <property type="molecule type" value="Genomic_DNA"/>
</dbReference>
<evidence type="ECO:0000313" key="2">
    <source>
        <dbReference type="EMBL" id="PVH37717.1"/>
    </source>
</evidence>
<evidence type="ECO:0000256" key="1">
    <source>
        <dbReference type="SAM" id="MobiDB-lite"/>
    </source>
</evidence>
<dbReference type="Gramene" id="PVH37717">
    <property type="protein sequence ID" value="PVH37717"/>
    <property type="gene ID" value="PAHAL_5G066800"/>
</dbReference>
<organism evidence="2">
    <name type="scientific">Panicum hallii</name>
    <dbReference type="NCBI Taxonomy" id="206008"/>
    <lineage>
        <taxon>Eukaryota</taxon>
        <taxon>Viridiplantae</taxon>
        <taxon>Streptophyta</taxon>
        <taxon>Embryophyta</taxon>
        <taxon>Tracheophyta</taxon>
        <taxon>Spermatophyta</taxon>
        <taxon>Magnoliopsida</taxon>
        <taxon>Liliopsida</taxon>
        <taxon>Poales</taxon>
        <taxon>Poaceae</taxon>
        <taxon>PACMAD clade</taxon>
        <taxon>Panicoideae</taxon>
        <taxon>Panicodae</taxon>
        <taxon>Paniceae</taxon>
        <taxon>Panicinae</taxon>
        <taxon>Panicum</taxon>
        <taxon>Panicum sect. Panicum</taxon>
    </lineage>
</organism>
<dbReference type="Proteomes" id="UP000243499">
    <property type="component" value="Chromosome 5"/>
</dbReference>
<proteinExistence type="predicted"/>
<feature type="compositionally biased region" description="Basic and acidic residues" evidence="1">
    <location>
        <begin position="1"/>
        <end position="15"/>
    </location>
</feature>